<comment type="catalytic activity">
    <reaction evidence="1">
        <text>Thiol-dependent hydrolysis of ester, thioester, amide, peptide and isopeptide bonds formed by the C-terminal Gly of ubiquitin (a 76-residue protein attached to proteins as an intracellular targeting signal).</text>
        <dbReference type="EC" id="3.4.19.12"/>
    </reaction>
</comment>
<dbReference type="GO" id="GO:0006508">
    <property type="term" value="P:proteolysis"/>
    <property type="evidence" value="ECO:0007669"/>
    <property type="project" value="UniProtKB-KW"/>
</dbReference>
<evidence type="ECO:0000256" key="7">
    <source>
        <dbReference type="ARBA" id="ARBA00022807"/>
    </source>
</evidence>
<dbReference type="SUPFAM" id="SSF50729">
    <property type="entry name" value="PH domain-like"/>
    <property type="match status" value="1"/>
</dbReference>
<keyword evidence="4" id="KW-0645">Protease</keyword>
<evidence type="ECO:0000313" key="11">
    <source>
        <dbReference type="EMBL" id="KNC50517.1"/>
    </source>
</evidence>
<evidence type="ECO:0000259" key="9">
    <source>
        <dbReference type="PROSITE" id="PS50003"/>
    </source>
</evidence>
<feature type="region of interest" description="Disordered" evidence="8">
    <location>
        <begin position="227"/>
        <end position="267"/>
    </location>
</feature>
<evidence type="ECO:0000256" key="1">
    <source>
        <dbReference type="ARBA" id="ARBA00000707"/>
    </source>
</evidence>
<dbReference type="PROSITE" id="PS50003">
    <property type="entry name" value="PH_DOMAIN"/>
    <property type="match status" value="1"/>
</dbReference>
<evidence type="ECO:0000313" key="12">
    <source>
        <dbReference type="Proteomes" id="UP000054408"/>
    </source>
</evidence>
<dbReference type="AlphaFoldDB" id="A0A0L0DDV8"/>
<dbReference type="InterPro" id="IPR001394">
    <property type="entry name" value="Peptidase_C19_UCH"/>
</dbReference>
<dbReference type="GO" id="GO:0016579">
    <property type="term" value="P:protein deubiquitination"/>
    <property type="evidence" value="ECO:0007669"/>
    <property type="project" value="InterPro"/>
</dbReference>
<dbReference type="Gene3D" id="2.30.29.30">
    <property type="entry name" value="Pleckstrin-homology domain (PH domain)/Phosphotyrosine-binding domain (PTB)"/>
    <property type="match status" value="1"/>
</dbReference>
<dbReference type="Gene3D" id="3.90.70.10">
    <property type="entry name" value="Cysteine proteinases"/>
    <property type="match status" value="1"/>
</dbReference>
<evidence type="ECO:0000256" key="4">
    <source>
        <dbReference type="ARBA" id="ARBA00022670"/>
    </source>
</evidence>
<dbReference type="RefSeq" id="XP_013762409.1">
    <property type="nucleotide sequence ID" value="XM_013906955.1"/>
</dbReference>
<dbReference type="CDD" id="cd00821">
    <property type="entry name" value="PH"/>
    <property type="match status" value="1"/>
</dbReference>
<dbReference type="SUPFAM" id="SSF54001">
    <property type="entry name" value="Cysteine proteinases"/>
    <property type="match status" value="1"/>
</dbReference>
<accession>A0A0L0DDV8</accession>
<protein>
    <recommendedName>
        <fullName evidence="3">ubiquitinyl hydrolase 1</fullName>
        <ecNumber evidence="3">3.4.19.12</ecNumber>
    </recommendedName>
</protein>
<keyword evidence="6 11" id="KW-0378">Hydrolase</keyword>
<dbReference type="Pfam" id="PF00443">
    <property type="entry name" value="UCH"/>
    <property type="match status" value="1"/>
</dbReference>
<dbReference type="GO" id="GO:0004843">
    <property type="term" value="F:cysteine-type deubiquitinase activity"/>
    <property type="evidence" value="ECO:0007669"/>
    <property type="project" value="UniProtKB-EC"/>
</dbReference>
<proteinExistence type="inferred from homology"/>
<feature type="domain" description="USP" evidence="10">
    <location>
        <begin position="154"/>
        <end position="621"/>
    </location>
</feature>
<name>A0A0L0DDV8_THETB</name>
<reference evidence="11 12" key="1">
    <citation type="submission" date="2010-05" db="EMBL/GenBank/DDBJ databases">
        <title>The Genome Sequence of Thecamonas trahens ATCC 50062.</title>
        <authorList>
            <consortium name="The Broad Institute Genome Sequencing Platform"/>
            <person name="Russ C."/>
            <person name="Cuomo C."/>
            <person name="Shea T."/>
            <person name="Young S.K."/>
            <person name="Zeng Q."/>
            <person name="Koehrsen M."/>
            <person name="Haas B."/>
            <person name="Borodovsky M."/>
            <person name="Guigo R."/>
            <person name="Alvarado L."/>
            <person name="Berlin A."/>
            <person name="Bochicchio J."/>
            <person name="Borenstein D."/>
            <person name="Chapman S."/>
            <person name="Chen Z."/>
            <person name="Freedman E."/>
            <person name="Gellesch M."/>
            <person name="Goldberg J."/>
            <person name="Griggs A."/>
            <person name="Gujja S."/>
            <person name="Heilman E."/>
            <person name="Heiman D."/>
            <person name="Hepburn T."/>
            <person name="Howarth C."/>
            <person name="Jen D."/>
            <person name="Larson L."/>
            <person name="Mehta T."/>
            <person name="Park D."/>
            <person name="Pearson M."/>
            <person name="Roberts A."/>
            <person name="Saif S."/>
            <person name="Shenoy N."/>
            <person name="Sisk P."/>
            <person name="Stolte C."/>
            <person name="Sykes S."/>
            <person name="Thomson T."/>
            <person name="Walk T."/>
            <person name="White J."/>
            <person name="Yandava C."/>
            <person name="Burger G."/>
            <person name="Gray M.W."/>
            <person name="Holland P.W.H."/>
            <person name="King N."/>
            <person name="Lang F.B.F."/>
            <person name="Roger A.J."/>
            <person name="Ruiz-Trillo I."/>
            <person name="Lander E."/>
            <person name="Nusbaum C."/>
        </authorList>
    </citation>
    <scope>NUCLEOTIDE SEQUENCE [LARGE SCALE GENOMIC DNA]</scope>
    <source>
        <strain evidence="11 12">ATCC 50062</strain>
    </source>
</reference>
<keyword evidence="7" id="KW-0788">Thiol protease</keyword>
<evidence type="ECO:0000256" key="5">
    <source>
        <dbReference type="ARBA" id="ARBA00022786"/>
    </source>
</evidence>
<comment type="similarity">
    <text evidence="2">Belongs to the peptidase C19 family.</text>
</comment>
<feature type="domain" description="PH" evidence="9">
    <location>
        <begin position="36"/>
        <end position="130"/>
    </location>
</feature>
<dbReference type="GeneID" id="25560471"/>
<dbReference type="OrthoDB" id="292964at2759"/>
<dbReference type="PANTHER" id="PTHR21646:SF24">
    <property type="entry name" value="UBIQUITIN CARBOXYL-TERMINAL HYDROLASE"/>
    <property type="match status" value="1"/>
</dbReference>
<evidence type="ECO:0000259" key="10">
    <source>
        <dbReference type="PROSITE" id="PS50235"/>
    </source>
</evidence>
<dbReference type="InterPro" id="IPR001849">
    <property type="entry name" value="PH_domain"/>
</dbReference>
<keyword evidence="12" id="KW-1185">Reference proteome</keyword>
<dbReference type="STRING" id="461836.A0A0L0DDV8"/>
<gene>
    <name evidence="11" type="ORF">AMSG_00678</name>
</gene>
<organism evidence="11 12">
    <name type="scientific">Thecamonas trahens ATCC 50062</name>
    <dbReference type="NCBI Taxonomy" id="461836"/>
    <lineage>
        <taxon>Eukaryota</taxon>
        <taxon>Apusozoa</taxon>
        <taxon>Apusomonadida</taxon>
        <taxon>Apusomonadidae</taxon>
        <taxon>Thecamonas</taxon>
    </lineage>
</organism>
<evidence type="ECO:0000256" key="6">
    <source>
        <dbReference type="ARBA" id="ARBA00022801"/>
    </source>
</evidence>
<feature type="region of interest" description="Disordered" evidence="8">
    <location>
        <begin position="543"/>
        <end position="565"/>
    </location>
</feature>
<dbReference type="PROSITE" id="PS00972">
    <property type="entry name" value="USP_1"/>
    <property type="match status" value="1"/>
</dbReference>
<dbReference type="PANTHER" id="PTHR21646">
    <property type="entry name" value="UBIQUITIN CARBOXYL-TERMINAL HYDROLASE"/>
    <property type="match status" value="1"/>
</dbReference>
<feature type="compositionally biased region" description="Basic residues" evidence="8">
    <location>
        <begin position="235"/>
        <end position="247"/>
    </location>
</feature>
<dbReference type="InterPro" id="IPR028889">
    <property type="entry name" value="USP"/>
</dbReference>
<feature type="compositionally biased region" description="Low complexity" evidence="8">
    <location>
        <begin position="644"/>
        <end position="655"/>
    </location>
</feature>
<evidence type="ECO:0000256" key="2">
    <source>
        <dbReference type="ARBA" id="ARBA00009085"/>
    </source>
</evidence>
<keyword evidence="5" id="KW-0833">Ubl conjugation pathway</keyword>
<dbReference type="EC" id="3.4.19.12" evidence="3"/>
<dbReference type="PROSITE" id="PS50235">
    <property type="entry name" value="USP_3"/>
    <property type="match status" value="1"/>
</dbReference>
<dbReference type="InterPro" id="IPR011993">
    <property type="entry name" value="PH-like_dom_sf"/>
</dbReference>
<dbReference type="Pfam" id="PF00169">
    <property type="entry name" value="PH"/>
    <property type="match status" value="1"/>
</dbReference>
<dbReference type="InterPro" id="IPR018200">
    <property type="entry name" value="USP_CS"/>
</dbReference>
<evidence type="ECO:0000256" key="8">
    <source>
        <dbReference type="SAM" id="MobiDB-lite"/>
    </source>
</evidence>
<dbReference type="SMART" id="SM00233">
    <property type="entry name" value="PH"/>
    <property type="match status" value="1"/>
</dbReference>
<sequence>MAYDNGGGGGEVRGEVPVLKVTSKGEVVALEAAVEASTVDGFLLKRGGTVINRWQKRRFVLANGLLYYFGRNANKSRGSIELAGCKVVDGHARKRFGIAIHHPAGRVYLLAALSAGSKRAWLRALVACPGVALSRASVLPTDCGAAVGDVPGARGLYNIGNTCYLAVVVQLISLISELSAFLRDNDAVSAELNETNVLGYGGRVARSVAALMQSLWAEAAALPATDDASAPVGKTKGRVKAKAKAKAKAKDNSGGGGAADNEDLAPPAALDPSEFKDVVARAASQFAGYQQHDAQEFLCWLLDALHEDLNRVQVKVAVPVAEAVAGESEEALAARAWHGYLLRNKSIVVDLLQGQLRSQVSCGKCGFASVTFDPFQYLTVPIPAKQTVKVPCVHCAATNASSWPITSLCCTACTKPFSISLDTLPTPSLDECLELFCKRESLTKGNQWYCPKCETHVDATKQVSLYKTPPFLLIILKRFAAVRSGRRGKVHLPVSYPVELDLSHIVSSPQPSEPRYELRGMLEEQLQSRDAYILLYAPPGTNAATGAAPATRPRRQTISKPSSWPHAIGPELVAAFKDRYEPIDPCQVGHAVDSDGGGAEAADLDSGAASSSATVIATTEPGDRSGKADDDDDDCRDGAHLPDAASASTSMSSTS</sequence>
<feature type="region of interest" description="Disordered" evidence="8">
    <location>
        <begin position="587"/>
        <end position="655"/>
    </location>
</feature>
<dbReference type="InterPro" id="IPR038765">
    <property type="entry name" value="Papain-like_cys_pep_sf"/>
</dbReference>
<dbReference type="Proteomes" id="UP000054408">
    <property type="component" value="Unassembled WGS sequence"/>
</dbReference>
<evidence type="ECO:0000256" key="3">
    <source>
        <dbReference type="ARBA" id="ARBA00012759"/>
    </source>
</evidence>
<feature type="compositionally biased region" description="Low complexity" evidence="8">
    <location>
        <begin position="600"/>
        <end position="619"/>
    </location>
</feature>
<dbReference type="eggNOG" id="KOG1870">
    <property type="taxonomic scope" value="Eukaryota"/>
</dbReference>
<dbReference type="InterPro" id="IPR050185">
    <property type="entry name" value="Ub_carboxyl-term_hydrolase"/>
</dbReference>
<dbReference type="EMBL" id="GL349435">
    <property type="protein sequence ID" value="KNC50517.1"/>
    <property type="molecule type" value="Genomic_DNA"/>
</dbReference>